<gene>
    <name evidence="2" type="ORF">AWN90_31970</name>
</gene>
<dbReference type="RefSeq" id="WP_067590338.1">
    <property type="nucleotide sequence ID" value="NZ_JABMCZ010000001.1"/>
</dbReference>
<reference evidence="2 3" key="1">
    <citation type="submission" date="2016-04" db="EMBL/GenBank/DDBJ databases">
        <authorList>
            <person name="Evans L.H."/>
            <person name="Alamgir A."/>
            <person name="Owens N."/>
            <person name="Weber N.D."/>
            <person name="Virtaneva K."/>
            <person name="Barbian K."/>
            <person name="Babar A."/>
            <person name="Rosenke K."/>
        </authorList>
    </citation>
    <scope>NUCLEOTIDE SEQUENCE [LARGE SCALE GENOMIC DNA]</scope>
    <source>
        <strain evidence="2 3">IFM 0406</strain>
    </source>
</reference>
<comment type="caution">
    <text evidence="2">The sequence shown here is derived from an EMBL/GenBank/DDBJ whole genome shotgun (WGS) entry which is preliminary data.</text>
</comment>
<keyword evidence="3" id="KW-1185">Reference proteome</keyword>
<sequence>MANTSIAHPFRLLALIAVMVTWAGTCYASAYRAYGWPGVATLAVLSVLLGVLSRSVAVDRRGA</sequence>
<protein>
    <submittedName>
        <fullName evidence="2">Uncharacterized protein</fullName>
    </submittedName>
</protein>
<feature type="transmembrane region" description="Helical" evidence="1">
    <location>
        <begin position="38"/>
        <end position="57"/>
    </location>
</feature>
<evidence type="ECO:0000256" key="1">
    <source>
        <dbReference type="SAM" id="Phobius"/>
    </source>
</evidence>
<accession>A0A164MEC3</accession>
<evidence type="ECO:0000313" key="3">
    <source>
        <dbReference type="Proteomes" id="UP000076512"/>
    </source>
</evidence>
<evidence type="ECO:0000313" key="2">
    <source>
        <dbReference type="EMBL" id="KZM73283.1"/>
    </source>
</evidence>
<keyword evidence="1" id="KW-0812">Transmembrane</keyword>
<dbReference type="EMBL" id="LWGR01000007">
    <property type="protein sequence ID" value="KZM73283.1"/>
    <property type="molecule type" value="Genomic_DNA"/>
</dbReference>
<dbReference type="STRING" id="455432.AWN90_31970"/>
<keyword evidence="1" id="KW-1133">Transmembrane helix</keyword>
<organism evidence="2 3">
    <name type="scientific">Nocardia terpenica</name>
    <dbReference type="NCBI Taxonomy" id="455432"/>
    <lineage>
        <taxon>Bacteria</taxon>
        <taxon>Bacillati</taxon>
        <taxon>Actinomycetota</taxon>
        <taxon>Actinomycetes</taxon>
        <taxon>Mycobacteriales</taxon>
        <taxon>Nocardiaceae</taxon>
        <taxon>Nocardia</taxon>
    </lineage>
</organism>
<keyword evidence="1" id="KW-0472">Membrane</keyword>
<proteinExistence type="predicted"/>
<dbReference type="Proteomes" id="UP000076512">
    <property type="component" value="Unassembled WGS sequence"/>
</dbReference>
<name>A0A164MEC3_9NOCA</name>
<dbReference type="AlphaFoldDB" id="A0A164MEC3"/>